<evidence type="ECO:0000313" key="3">
    <source>
        <dbReference type="Proteomes" id="UP000796761"/>
    </source>
</evidence>
<dbReference type="EMBL" id="SWJQ01002502">
    <property type="protein sequence ID" value="TRZ06445.1"/>
    <property type="molecule type" value="Genomic_DNA"/>
</dbReference>
<reference evidence="2" key="1">
    <citation type="submission" date="2019-04" db="EMBL/GenBank/DDBJ databases">
        <title>Genome assembly of Zosterops borbonicus 15179.</title>
        <authorList>
            <person name="Leroy T."/>
            <person name="Anselmetti Y."/>
            <person name="Tilak M.-K."/>
            <person name="Nabholz B."/>
        </authorList>
    </citation>
    <scope>NUCLEOTIDE SEQUENCE</scope>
    <source>
        <strain evidence="2">HGM_15179</strain>
        <tissue evidence="2">Muscle</tissue>
    </source>
</reference>
<accession>A0A8K1FXI1</accession>
<feature type="compositionally biased region" description="Pro residues" evidence="1">
    <location>
        <begin position="1"/>
        <end position="12"/>
    </location>
</feature>
<sequence>MPCPSKLPPPPSRVGGARDYSAGLWHSGPETLTPGQSLILSEALDQQLLRYTNDWVLKKNKRSGQAQGRGARCYLENWAPKRRAGKLLALSLSASEKDSQAVAYCEENSLSLLEPSPVLLCPFCGDESLIRFREFGIGMHTLDDSNCLITDAYRVSITRV</sequence>
<evidence type="ECO:0000256" key="1">
    <source>
        <dbReference type="SAM" id="MobiDB-lite"/>
    </source>
</evidence>
<dbReference type="AlphaFoldDB" id="A0A8K1FXI1"/>
<feature type="region of interest" description="Disordered" evidence="1">
    <location>
        <begin position="1"/>
        <end position="20"/>
    </location>
</feature>
<keyword evidence="3" id="KW-1185">Reference proteome</keyword>
<proteinExistence type="predicted"/>
<organism evidence="2 3">
    <name type="scientific">Zosterops borbonicus</name>
    <dbReference type="NCBI Taxonomy" id="364589"/>
    <lineage>
        <taxon>Eukaryota</taxon>
        <taxon>Metazoa</taxon>
        <taxon>Chordata</taxon>
        <taxon>Craniata</taxon>
        <taxon>Vertebrata</taxon>
        <taxon>Euteleostomi</taxon>
        <taxon>Archelosauria</taxon>
        <taxon>Archosauria</taxon>
        <taxon>Dinosauria</taxon>
        <taxon>Saurischia</taxon>
        <taxon>Theropoda</taxon>
        <taxon>Coelurosauria</taxon>
        <taxon>Aves</taxon>
        <taxon>Neognathae</taxon>
        <taxon>Neoaves</taxon>
        <taxon>Telluraves</taxon>
        <taxon>Australaves</taxon>
        <taxon>Passeriformes</taxon>
        <taxon>Sylvioidea</taxon>
        <taxon>Zosteropidae</taxon>
        <taxon>Zosterops</taxon>
    </lineage>
</organism>
<name>A0A8K1FXI1_9PASS</name>
<comment type="caution">
    <text evidence="2">The sequence shown here is derived from an EMBL/GenBank/DDBJ whole genome shotgun (WGS) entry which is preliminary data.</text>
</comment>
<dbReference type="Proteomes" id="UP000796761">
    <property type="component" value="Unassembled WGS sequence"/>
</dbReference>
<gene>
    <name evidence="2" type="ORF">HGM15179_020662</name>
</gene>
<evidence type="ECO:0000313" key="2">
    <source>
        <dbReference type="EMBL" id="TRZ06445.1"/>
    </source>
</evidence>
<protein>
    <submittedName>
        <fullName evidence="2">Uncharacterized protein</fullName>
    </submittedName>
</protein>